<protein>
    <submittedName>
        <fullName evidence="2">Uncharacterized protein</fullName>
    </submittedName>
</protein>
<dbReference type="AlphaFoldDB" id="A0A8J8SX16"/>
<dbReference type="Proteomes" id="UP000785679">
    <property type="component" value="Unassembled WGS sequence"/>
</dbReference>
<sequence>MKRHWITLRRTPFISVLDIALPVLLISILCFIRLKIPYTQMNYGGPMSQNFRRAGTDFPLQAGPLLEYATNLMPTVDPAKAIRYWLEERNRQSESLLNIQNQGINEKEYDEDVEEIESNTIKDYLRDAEHYFTKFLGQGILHGSPLFKFHPDNCRATRTSPERNLIAISPKDSEIAKTLQKDLEIFCKPHSYKKCVQSTQSIT</sequence>
<keyword evidence="3" id="KW-1185">Reference proteome</keyword>
<accession>A0A8J8SX16</accession>
<feature type="transmembrane region" description="Helical" evidence="1">
    <location>
        <begin position="12"/>
        <end position="34"/>
    </location>
</feature>
<proteinExistence type="predicted"/>
<comment type="caution">
    <text evidence="2">The sequence shown here is derived from an EMBL/GenBank/DDBJ whole genome shotgun (WGS) entry which is preliminary data.</text>
</comment>
<evidence type="ECO:0000313" key="2">
    <source>
        <dbReference type="EMBL" id="TNV73443.1"/>
    </source>
</evidence>
<name>A0A8J8SX16_HALGN</name>
<gene>
    <name evidence="2" type="ORF">FGO68_gene5154</name>
</gene>
<keyword evidence="1" id="KW-0812">Transmembrane</keyword>
<reference evidence="2" key="1">
    <citation type="submission" date="2019-06" db="EMBL/GenBank/DDBJ databases">
        <authorList>
            <person name="Zheng W."/>
        </authorList>
    </citation>
    <scope>NUCLEOTIDE SEQUENCE</scope>
    <source>
        <strain evidence="2">QDHG01</strain>
    </source>
</reference>
<evidence type="ECO:0000256" key="1">
    <source>
        <dbReference type="SAM" id="Phobius"/>
    </source>
</evidence>
<evidence type="ECO:0000313" key="3">
    <source>
        <dbReference type="Proteomes" id="UP000785679"/>
    </source>
</evidence>
<keyword evidence="1" id="KW-0472">Membrane</keyword>
<keyword evidence="1" id="KW-1133">Transmembrane helix</keyword>
<dbReference type="EMBL" id="RRYP01018871">
    <property type="protein sequence ID" value="TNV73443.1"/>
    <property type="molecule type" value="Genomic_DNA"/>
</dbReference>
<organism evidence="2 3">
    <name type="scientific">Halteria grandinella</name>
    <dbReference type="NCBI Taxonomy" id="5974"/>
    <lineage>
        <taxon>Eukaryota</taxon>
        <taxon>Sar</taxon>
        <taxon>Alveolata</taxon>
        <taxon>Ciliophora</taxon>
        <taxon>Intramacronucleata</taxon>
        <taxon>Spirotrichea</taxon>
        <taxon>Stichotrichia</taxon>
        <taxon>Sporadotrichida</taxon>
        <taxon>Halteriidae</taxon>
        <taxon>Halteria</taxon>
    </lineage>
</organism>